<evidence type="ECO:0000259" key="1">
    <source>
        <dbReference type="Pfam" id="PF09152"/>
    </source>
</evidence>
<name>A0A0F9LV62_9ZZZZ</name>
<dbReference type="SUPFAM" id="SSF52309">
    <property type="entry name" value="N-(deoxy)ribosyltransferase-like"/>
    <property type="match status" value="1"/>
</dbReference>
<protein>
    <recommendedName>
        <fullName evidence="1">DUF1937 domain-containing protein</fullName>
    </recommendedName>
</protein>
<proteinExistence type="predicted"/>
<dbReference type="Pfam" id="PF09152">
    <property type="entry name" value="DUF1937"/>
    <property type="match status" value="1"/>
</dbReference>
<dbReference type="EMBL" id="LAZR01005768">
    <property type="protein sequence ID" value="KKM97273.1"/>
    <property type="molecule type" value="Genomic_DNA"/>
</dbReference>
<reference evidence="2" key="1">
    <citation type="journal article" date="2015" name="Nature">
        <title>Complex archaea that bridge the gap between prokaryotes and eukaryotes.</title>
        <authorList>
            <person name="Spang A."/>
            <person name="Saw J.H."/>
            <person name="Jorgensen S.L."/>
            <person name="Zaremba-Niedzwiedzka K."/>
            <person name="Martijn J."/>
            <person name="Lind A.E."/>
            <person name="van Eijk R."/>
            <person name="Schleper C."/>
            <person name="Guy L."/>
            <person name="Ettema T.J."/>
        </authorList>
    </citation>
    <scope>NUCLEOTIDE SEQUENCE</scope>
</reference>
<organism evidence="2">
    <name type="scientific">marine sediment metagenome</name>
    <dbReference type="NCBI Taxonomy" id="412755"/>
    <lineage>
        <taxon>unclassified sequences</taxon>
        <taxon>metagenomes</taxon>
        <taxon>ecological metagenomes</taxon>
    </lineage>
</organism>
<dbReference type="InterPro" id="IPR015235">
    <property type="entry name" value="DUF1937"/>
</dbReference>
<dbReference type="Gene3D" id="3.40.50.10400">
    <property type="entry name" value="Hypothetical protein PA1492"/>
    <property type="match status" value="1"/>
</dbReference>
<evidence type="ECO:0000313" key="2">
    <source>
        <dbReference type="EMBL" id="KKM97273.1"/>
    </source>
</evidence>
<accession>A0A0F9LV62</accession>
<dbReference type="AlphaFoldDB" id="A0A0F9LV62"/>
<gene>
    <name evidence="2" type="ORF">LCGC14_1169760</name>
</gene>
<comment type="caution">
    <text evidence="2">The sequence shown here is derived from an EMBL/GenBank/DDBJ whole genome shotgun (WGS) entry which is preliminary data.</text>
</comment>
<sequence length="140" mass="16507">MVKMKKQLWIYLASPYSHKDKQIEHDRWSRASAICAQIFATGKFYPYSPIAHSFCLVQEGKKHFDLDLSGSFEIWEAYDHAFMTKCDELWILQIEGWKESKGIKAEILMANKLGLPIYYVPDKSFKWVYKHTVGTEKRHE</sequence>
<feature type="domain" description="DUF1937" evidence="1">
    <location>
        <begin position="10"/>
        <end position="117"/>
    </location>
</feature>